<dbReference type="RefSeq" id="WP_112885141.1">
    <property type="nucleotide sequence ID" value="NZ_QLUW01000006.1"/>
</dbReference>
<dbReference type="Gene3D" id="2.60.120.260">
    <property type="entry name" value="Galactose-binding domain-like"/>
    <property type="match status" value="1"/>
</dbReference>
<organism evidence="1 2">
    <name type="scientific">Paenibacillus montanisoli</name>
    <dbReference type="NCBI Taxonomy" id="2081970"/>
    <lineage>
        <taxon>Bacteria</taxon>
        <taxon>Bacillati</taxon>
        <taxon>Bacillota</taxon>
        <taxon>Bacilli</taxon>
        <taxon>Bacillales</taxon>
        <taxon>Paenibacillaceae</taxon>
        <taxon>Paenibacillus</taxon>
    </lineage>
</organism>
<evidence type="ECO:0000313" key="1">
    <source>
        <dbReference type="EMBL" id="RAP73557.1"/>
    </source>
</evidence>
<sequence>MVREWNVSLIKLDTAVAQLLGDDPYENEHAMRGLERLIAECRKINPALLVINHRASYSPYILTILDSTLWEGRETYPDVHMVNHDKPRLFTRYAQHGFGEPTYFGVYSELLEDCGICINGDVAGWADETVIHAFGRSLMLSPEAYGTLFLLNEAELTAFGRLLRLADEFRASRTQTKFDSSLNMYIHRHGASRALLCIMNDSWDKACKEIAVDEVLNPGAKRVKAVMRYPWRLDGELPSAIVSSGGKLRVELHPFGVALVELVPAESDCDEGCEAVLSTLLADRMSSASICLGRFERELLDAASEGAAERTKFALRSDPAEEQLLQRLAPSAYPEITAVREAFRDKIKKLHGIAANAWDGDDQTAWGDPWHWKHLDNIWRIDLGEPIDASGIEITLSQRSPGGVFEEDEGRRLADPVLIEASADGLSWVPCHAVVFRERQGFHRSFTSLIAGDFPALGAKVRYVRMHVSGVLVQNISIKERKNGQPVEADRSQWRGNNLLTARKPVQLYANSFTIEQAYDGSYLAVVCRLPEGVKVPLMQEVAVAWLSVEGGEELPLIDASPTFPLHGWEWNTLHEGNAWVLRMPVRPEWQGKTAELRLAWYGPSFGSKMPAQDAEPQVTGYIVTTANGEWMEG</sequence>
<comment type="caution">
    <text evidence="1">The sequence shown here is derived from an EMBL/GenBank/DDBJ whole genome shotgun (WGS) entry which is preliminary data.</text>
</comment>
<name>A0A328TSK0_9BACL</name>
<accession>A0A328TSK0</accession>
<protein>
    <submittedName>
        <fullName evidence="1">Uncharacterized protein</fullName>
    </submittedName>
</protein>
<proteinExistence type="predicted"/>
<gene>
    <name evidence="1" type="ORF">DL346_25085</name>
</gene>
<dbReference type="Proteomes" id="UP000249260">
    <property type="component" value="Unassembled WGS sequence"/>
</dbReference>
<dbReference type="AlphaFoldDB" id="A0A328TSK0"/>
<keyword evidence="2" id="KW-1185">Reference proteome</keyword>
<dbReference type="InterPro" id="IPR008979">
    <property type="entry name" value="Galactose-bd-like_sf"/>
</dbReference>
<dbReference type="SUPFAM" id="SSF49785">
    <property type="entry name" value="Galactose-binding domain-like"/>
    <property type="match status" value="1"/>
</dbReference>
<dbReference type="OrthoDB" id="3183911at2"/>
<reference evidence="1 2" key="1">
    <citation type="submission" date="2018-06" db="EMBL/GenBank/DDBJ databases">
        <title>Paenibacillus montanisoli sp. nov., isolated from mountain area soil.</title>
        <authorList>
            <person name="Wu M."/>
        </authorList>
    </citation>
    <scope>NUCLEOTIDE SEQUENCE [LARGE SCALE GENOMIC DNA]</scope>
    <source>
        <strain evidence="1 2">RA17</strain>
    </source>
</reference>
<dbReference type="EMBL" id="QLUW01000006">
    <property type="protein sequence ID" value="RAP73557.1"/>
    <property type="molecule type" value="Genomic_DNA"/>
</dbReference>
<evidence type="ECO:0000313" key="2">
    <source>
        <dbReference type="Proteomes" id="UP000249260"/>
    </source>
</evidence>